<dbReference type="EMBL" id="BAABHQ010000007">
    <property type="protein sequence ID" value="GAA4877723.1"/>
    <property type="molecule type" value="Genomic_DNA"/>
</dbReference>
<protein>
    <submittedName>
        <fullName evidence="1">Cupin domain-containing protein</fullName>
    </submittedName>
</protein>
<accession>A0ABP9EFL6</accession>
<proteinExistence type="predicted"/>
<gene>
    <name evidence="1" type="ORF">GCM10023203_30200</name>
</gene>
<sequence>MAAIEHRNMGAPDETRTPDRTRLEVVKLGDATIARLTAQPGWRWSECIKPVVGGESCQAAHLGYVVAGHLHVRADDGTEADLAAGESYRLTPGHDAWVVGDEQFVALEFEAKTAETYARG</sequence>
<dbReference type="InterPro" id="IPR011051">
    <property type="entry name" value="RmlC_Cupin_sf"/>
</dbReference>
<name>A0ABP9EFL6_9PSEU</name>
<comment type="caution">
    <text evidence="1">The sequence shown here is derived from an EMBL/GenBank/DDBJ whole genome shotgun (WGS) entry which is preliminary data.</text>
</comment>
<dbReference type="RefSeq" id="WP_274234940.1">
    <property type="nucleotide sequence ID" value="NZ_BAABHQ010000007.1"/>
</dbReference>
<keyword evidence="2" id="KW-1185">Reference proteome</keyword>
<evidence type="ECO:0000313" key="1">
    <source>
        <dbReference type="EMBL" id="GAA4877723.1"/>
    </source>
</evidence>
<dbReference type="SUPFAM" id="SSF51182">
    <property type="entry name" value="RmlC-like cupins"/>
    <property type="match status" value="1"/>
</dbReference>
<dbReference type="Proteomes" id="UP001500457">
    <property type="component" value="Unassembled WGS sequence"/>
</dbReference>
<evidence type="ECO:0000313" key="2">
    <source>
        <dbReference type="Proteomes" id="UP001500457"/>
    </source>
</evidence>
<dbReference type="CDD" id="cd06990">
    <property type="entry name" value="cupin_DUF861"/>
    <property type="match status" value="1"/>
</dbReference>
<reference evidence="2" key="1">
    <citation type="journal article" date="2019" name="Int. J. Syst. Evol. Microbiol.">
        <title>The Global Catalogue of Microorganisms (GCM) 10K type strain sequencing project: providing services to taxonomists for standard genome sequencing and annotation.</title>
        <authorList>
            <consortium name="The Broad Institute Genomics Platform"/>
            <consortium name="The Broad Institute Genome Sequencing Center for Infectious Disease"/>
            <person name="Wu L."/>
            <person name="Ma J."/>
        </authorList>
    </citation>
    <scope>NUCLEOTIDE SEQUENCE [LARGE SCALE GENOMIC DNA]</scope>
    <source>
        <strain evidence="2">JCM 17983</strain>
    </source>
</reference>
<organism evidence="1 2">
    <name type="scientific">Actinomycetospora straminea</name>
    <dbReference type="NCBI Taxonomy" id="663607"/>
    <lineage>
        <taxon>Bacteria</taxon>
        <taxon>Bacillati</taxon>
        <taxon>Actinomycetota</taxon>
        <taxon>Actinomycetes</taxon>
        <taxon>Pseudonocardiales</taxon>
        <taxon>Pseudonocardiaceae</taxon>
        <taxon>Actinomycetospora</taxon>
    </lineage>
</organism>